<keyword evidence="2" id="KW-0539">Nucleus</keyword>
<accession>A0A1B7YSE0</accession>
<dbReference type="InterPro" id="IPR046347">
    <property type="entry name" value="bZIP_sf"/>
</dbReference>
<dbReference type="PANTHER" id="PTHR40621:SF6">
    <property type="entry name" value="AP-1-LIKE TRANSCRIPTION FACTOR YAP1-RELATED"/>
    <property type="match status" value="1"/>
</dbReference>
<feature type="region of interest" description="Disordered" evidence="3">
    <location>
        <begin position="151"/>
        <end position="190"/>
    </location>
</feature>
<feature type="region of interest" description="Disordered" evidence="3">
    <location>
        <begin position="9"/>
        <end position="38"/>
    </location>
</feature>
<comment type="subcellular location">
    <subcellularLocation>
        <location evidence="1">Nucleus</location>
    </subcellularLocation>
</comment>
<dbReference type="InterPro" id="IPR050936">
    <property type="entry name" value="AP-1-like"/>
</dbReference>
<gene>
    <name evidence="5" type="ORF">CH63R_03534</name>
</gene>
<keyword evidence="6" id="KW-1185">Reference proteome</keyword>
<evidence type="ECO:0000256" key="1">
    <source>
        <dbReference type="ARBA" id="ARBA00004123"/>
    </source>
</evidence>
<dbReference type="RefSeq" id="XP_018163325.1">
    <property type="nucleotide sequence ID" value="XM_018298509.1"/>
</dbReference>
<evidence type="ECO:0000259" key="4">
    <source>
        <dbReference type="SMART" id="SM00338"/>
    </source>
</evidence>
<proteinExistence type="predicted"/>
<comment type="caution">
    <text evidence="5">The sequence shown here is derived from an EMBL/GenBank/DDBJ whole genome shotgun (WGS) entry which is preliminary data.</text>
</comment>
<dbReference type="PANTHER" id="PTHR40621">
    <property type="entry name" value="TRANSCRIPTION FACTOR KAPC-RELATED"/>
    <property type="match status" value="1"/>
</dbReference>
<evidence type="ECO:0000313" key="5">
    <source>
        <dbReference type="EMBL" id="OBR14808.1"/>
    </source>
</evidence>
<evidence type="ECO:0000256" key="3">
    <source>
        <dbReference type="SAM" id="MobiDB-lite"/>
    </source>
</evidence>
<dbReference type="GO" id="GO:0000976">
    <property type="term" value="F:transcription cis-regulatory region binding"/>
    <property type="evidence" value="ECO:0007669"/>
    <property type="project" value="InterPro"/>
</dbReference>
<name>A0A1B7YSE0_COLHI</name>
<dbReference type="EMBL" id="LTAN01000002">
    <property type="protein sequence ID" value="OBR14808.1"/>
    <property type="molecule type" value="Genomic_DNA"/>
</dbReference>
<dbReference type="OrthoDB" id="2590011at2759"/>
<dbReference type="KEGG" id="chig:CH63R_03534"/>
<dbReference type="Gene3D" id="1.10.238.100">
    <property type="entry name" value="YAP1 redox domain. Chain B"/>
    <property type="match status" value="1"/>
</dbReference>
<feature type="domain" description="BZIP" evidence="4">
    <location>
        <begin position="14"/>
        <end position="78"/>
    </location>
</feature>
<dbReference type="SUPFAM" id="SSF57959">
    <property type="entry name" value="Leucine zipper domain"/>
    <property type="match status" value="1"/>
</dbReference>
<evidence type="ECO:0000313" key="6">
    <source>
        <dbReference type="Proteomes" id="UP000092177"/>
    </source>
</evidence>
<dbReference type="CDD" id="cd14688">
    <property type="entry name" value="bZIP_YAP"/>
    <property type="match status" value="1"/>
</dbReference>
<feature type="compositionally biased region" description="Polar residues" evidence="3">
    <location>
        <begin position="167"/>
        <end position="189"/>
    </location>
</feature>
<dbReference type="VEuPathDB" id="FungiDB:CH63R_03534"/>
<organism evidence="5 6">
    <name type="scientific">Colletotrichum higginsianum (strain IMI 349063)</name>
    <name type="common">Crucifer anthracnose fungus</name>
    <dbReference type="NCBI Taxonomy" id="759273"/>
    <lineage>
        <taxon>Eukaryota</taxon>
        <taxon>Fungi</taxon>
        <taxon>Dikarya</taxon>
        <taxon>Ascomycota</taxon>
        <taxon>Pezizomycotina</taxon>
        <taxon>Sordariomycetes</taxon>
        <taxon>Hypocreomycetidae</taxon>
        <taxon>Glomerellales</taxon>
        <taxon>Glomerellaceae</taxon>
        <taxon>Colletotrichum</taxon>
        <taxon>Colletotrichum destructivum species complex</taxon>
    </lineage>
</organism>
<sequence>MSQKIFRIFNPGGPKENPADKRRAQLRNAQRSYRDRKDKYTKALEQEISKMRANEAELAARCEQLSDTVRALANMLAQHGLSIPPSIQINSKSNTIEKKRTKGHFLENGLSAAQPSALDTIRLASDTARTRCTQTPPAEDDLPYQTWDMSSGHEPRIQSHPRLTENGCPSSRSWSRTTEGPVGSHNSAGRMSELDPILAGMEFVLTVERPCLEHIGGNPSEPGEPTGHALTTSAQLLFAHCNSPKEDPLTLPYWNAPADLLRRLLNLSADLGLEGEITPTQAWDYIRNQPQFGGIEVQRLQDLAEKLRSSVKCHGFGAVINTQTFQGLVFEVLMCARDF</sequence>
<dbReference type="GeneID" id="28862616"/>
<evidence type="ECO:0000256" key="2">
    <source>
        <dbReference type="ARBA" id="ARBA00023242"/>
    </source>
</evidence>
<dbReference type="InterPro" id="IPR004827">
    <property type="entry name" value="bZIP"/>
</dbReference>
<dbReference type="Gene3D" id="1.20.5.170">
    <property type="match status" value="1"/>
</dbReference>
<dbReference type="GO" id="GO:0001228">
    <property type="term" value="F:DNA-binding transcription activator activity, RNA polymerase II-specific"/>
    <property type="evidence" value="ECO:0007669"/>
    <property type="project" value="TreeGrafter"/>
</dbReference>
<dbReference type="SMART" id="SM00338">
    <property type="entry name" value="BRLZ"/>
    <property type="match status" value="1"/>
</dbReference>
<dbReference type="GO" id="GO:0090575">
    <property type="term" value="C:RNA polymerase II transcription regulator complex"/>
    <property type="evidence" value="ECO:0007669"/>
    <property type="project" value="TreeGrafter"/>
</dbReference>
<dbReference type="AlphaFoldDB" id="A0A1B7YSE0"/>
<dbReference type="Proteomes" id="UP000092177">
    <property type="component" value="Chromosome 2"/>
</dbReference>
<reference evidence="6" key="1">
    <citation type="journal article" date="2017" name="BMC Genomics">
        <title>Gapless genome assembly of Colletotrichum higginsianum reveals chromosome structure and association of transposable elements with secondary metabolite gene clusters.</title>
        <authorList>
            <person name="Dallery J.-F."/>
            <person name="Lapalu N."/>
            <person name="Zampounis A."/>
            <person name="Pigne S."/>
            <person name="Luyten I."/>
            <person name="Amselem J."/>
            <person name="Wittenberg A.H.J."/>
            <person name="Zhou S."/>
            <person name="de Queiroz M.V."/>
            <person name="Robin G.P."/>
            <person name="Auger A."/>
            <person name="Hainaut M."/>
            <person name="Henrissat B."/>
            <person name="Kim K.-T."/>
            <person name="Lee Y.-H."/>
            <person name="Lespinet O."/>
            <person name="Schwartz D.C."/>
            <person name="Thon M.R."/>
            <person name="O'Connell R.J."/>
        </authorList>
    </citation>
    <scope>NUCLEOTIDE SEQUENCE [LARGE SCALE GENOMIC DNA]</scope>
    <source>
        <strain evidence="6">IMI 349063</strain>
    </source>
</reference>
<protein>
    <submittedName>
        <fullName evidence="5">BZIP-type transcription factor</fullName>
    </submittedName>
</protein>